<proteinExistence type="predicted"/>
<dbReference type="EMBL" id="BMRE01000013">
    <property type="protein sequence ID" value="GGU39784.1"/>
    <property type="molecule type" value="Genomic_DNA"/>
</dbReference>
<gene>
    <name evidence="2" type="ORF">GCM10010178_35170</name>
</gene>
<accession>A0ABQ2UJE4</accession>
<dbReference type="Proteomes" id="UP000649573">
    <property type="component" value="Unassembled WGS sequence"/>
</dbReference>
<sequence length="75" mass="8198">MCLPLREDDPVIAYEAPRALHRAVALFTLIVLAALTDYLRPDTGFTPGAPVEVDPVPPQGSTSAPPFTFPVWRPR</sequence>
<name>A0ABQ2UJE4_9PSEU</name>
<reference evidence="3" key="1">
    <citation type="journal article" date="2019" name="Int. J. Syst. Evol. Microbiol.">
        <title>The Global Catalogue of Microorganisms (GCM) 10K type strain sequencing project: providing services to taxonomists for standard genome sequencing and annotation.</title>
        <authorList>
            <consortium name="The Broad Institute Genomics Platform"/>
            <consortium name="The Broad Institute Genome Sequencing Center for Infectious Disease"/>
            <person name="Wu L."/>
            <person name="Ma J."/>
        </authorList>
    </citation>
    <scope>NUCLEOTIDE SEQUENCE [LARGE SCALE GENOMIC DNA]</scope>
    <source>
        <strain evidence="3">JCM 3296</strain>
    </source>
</reference>
<comment type="caution">
    <text evidence="2">The sequence shown here is derived from an EMBL/GenBank/DDBJ whole genome shotgun (WGS) entry which is preliminary data.</text>
</comment>
<keyword evidence="3" id="KW-1185">Reference proteome</keyword>
<evidence type="ECO:0000313" key="2">
    <source>
        <dbReference type="EMBL" id="GGU39784.1"/>
    </source>
</evidence>
<organism evidence="2 3">
    <name type="scientific">Lentzea flava</name>
    <dbReference type="NCBI Taxonomy" id="103732"/>
    <lineage>
        <taxon>Bacteria</taxon>
        <taxon>Bacillati</taxon>
        <taxon>Actinomycetota</taxon>
        <taxon>Actinomycetes</taxon>
        <taxon>Pseudonocardiales</taxon>
        <taxon>Pseudonocardiaceae</taxon>
        <taxon>Lentzea</taxon>
    </lineage>
</organism>
<dbReference type="RefSeq" id="WP_189254757.1">
    <property type="nucleotide sequence ID" value="NZ_BMRE01000013.1"/>
</dbReference>
<protein>
    <submittedName>
        <fullName evidence="2">Uncharacterized protein</fullName>
    </submittedName>
</protein>
<feature type="region of interest" description="Disordered" evidence="1">
    <location>
        <begin position="46"/>
        <end position="75"/>
    </location>
</feature>
<evidence type="ECO:0000313" key="3">
    <source>
        <dbReference type="Proteomes" id="UP000649573"/>
    </source>
</evidence>
<evidence type="ECO:0000256" key="1">
    <source>
        <dbReference type="SAM" id="MobiDB-lite"/>
    </source>
</evidence>